<dbReference type="EMBL" id="CP129118">
    <property type="protein sequence ID" value="WOV87964.1"/>
    <property type="molecule type" value="Genomic_DNA"/>
</dbReference>
<name>A0ABZ0L940_9BACL</name>
<dbReference type="RefSeq" id="WP_317968562.1">
    <property type="nucleotide sequence ID" value="NZ_CP129118.1"/>
</dbReference>
<evidence type="ECO:0000313" key="1">
    <source>
        <dbReference type="EMBL" id="WOV87964.1"/>
    </source>
</evidence>
<gene>
    <name evidence="1" type="ORF">QWT69_02260</name>
</gene>
<reference evidence="1 2" key="1">
    <citation type="submission" date="2023-06" db="EMBL/GenBank/DDBJ databases">
        <title>Sporosarcina sp. nov., isolated from Korean tranditional fermented seafood 'Jeotgal'.</title>
        <authorList>
            <person name="Yang A.I."/>
            <person name="Shin N.-R."/>
        </authorList>
    </citation>
    <scope>NUCLEOTIDE SEQUENCE [LARGE SCALE GENOMIC DNA]</scope>
    <source>
        <strain evidence="1 2">T2O-4</strain>
    </source>
</reference>
<keyword evidence="2" id="KW-1185">Reference proteome</keyword>
<evidence type="ECO:0008006" key="3">
    <source>
        <dbReference type="Google" id="ProtNLM"/>
    </source>
</evidence>
<accession>A0ABZ0L940</accession>
<proteinExistence type="predicted"/>
<protein>
    <recommendedName>
        <fullName evidence="3">Alpha-ribazole-5-phosphate synthase</fullName>
    </recommendedName>
</protein>
<sequence>MRNAVDIGGGFVITTDNSGGIGMKPADLVEAPDQLTAYFATRVALLEQWAAQAEPISVLIHNFSGPESWQAYEQGVRDAFHEADCDPPPITGSTESNMTLLQSALAVTIIGKRKDVPVTNDVHWFIYGKPLVGNEVLENNQQLASLQLIKEAIDQGLIQQIWPVGSGGIQSEYRNLTGNANCEIQTDVAIHKSAGPATSVLIGVSIDRIKEAQNHFGDFFYEISIG</sequence>
<organism evidence="1 2">
    <name type="scientific">Sporosarcina oncorhynchi</name>
    <dbReference type="NCBI Taxonomy" id="3056444"/>
    <lineage>
        <taxon>Bacteria</taxon>
        <taxon>Bacillati</taxon>
        <taxon>Bacillota</taxon>
        <taxon>Bacilli</taxon>
        <taxon>Bacillales</taxon>
        <taxon>Caryophanaceae</taxon>
        <taxon>Sporosarcina</taxon>
    </lineage>
</organism>
<evidence type="ECO:0000313" key="2">
    <source>
        <dbReference type="Proteomes" id="UP001303902"/>
    </source>
</evidence>
<dbReference type="Proteomes" id="UP001303902">
    <property type="component" value="Chromosome"/>
</dbReference>